<dbReference type="GeneID" id="19332747"/>
<dbReference type="OrthoDB" id="3943993at2759"/>
<feature type="region of interest" description="Disordered" evidence="1">
    <location>
        <begin position="216"/>
        <end position="282"/>
    </location>
</feature>
<keyword evidence="3" id="KW-1185">Reference proteome</keyword>
<dbReference type="eggNOG" id="ENOG502R906">
    <property type="taxonomic scope" value="Eukaryota"/>
</dbReference>
<protein>
    <submittedName>
        <fullName evidence="2">Uncharacterized protein</fullName>
    </submittedName>
</protein>
<gene>
    <name evidence="2" type="ORF">MYCFIDRAFT_172115</name>
</gene>
<dbReference type="KEGG" id="pfj:MYCFIDRAFT_172115"/>
<dbReference type="Proteomes" id="UP000016932">
    <property type="component" value="Unassembled WGS sequence"/>
</dbReference>
<dbReference type="VEuPathDB" id="FungiDB:MYCFIDRAFT_172115"/>
<dbReference type="AlphaFoldDB" id="M3BAT9"/>
<dbReference type="HOGENOM" id="CLU_512027_0_0_1"/>
<name>M3BAT9_PSEFD</name>
<feature type="compositionally biased region" description="Low complexity" evidence="1">
    <location>
        <begin position="222"/>
        <end position="242"/>
    </location>
</feature>
<dbReference type="RefSeq" id="XP_007923651.1">
    <property type="nucleotide sequence ID" value="XM_007925460.1"/>
</dbReference>
<proteinExistence type="predicted"/>
<reference evidence="2 3" key="1">
    <citation type="journal article" date="2012" name="PLoS Pathog.">
        <title>Diverse lifestyles and strategies of plant pathogenesis encoded in the genomes of eighteen Dothideomycetes fungi.</title>
        <authorList>
            <person name="Ohm R.A."/>
            <person name="Feau N."/>
            <person name="Henrissat B."/>
            <person name="Schoch C.L."/>
            <person name="Horwitz B.A."/>
            <person name="Barry K.W."/>
            <person name="Condon B.J."/>
            <person name="Copeland A.C."/>
            <person name="Dhillon B."/>
            <person name="Glaser F."/>
            <person name="Hesse C.N."/>
            <person name="Kosti I."/>
            <person name="LaButti K."/>
            <person name="Lindquist E.A."/>
            <person name="Lucas S."/>
            <person name="Salamov A.A."/>
            <person name="Bradshaw R.E."/>
            <person name="Ciuffetti L."/>
            <person name="Hamelin R.C."/>
            <person name="Kema G.H.J."/>
            <person name="Lawrence C."/>
            <person name="Scott J.A."/>
            <person name="Spatafora J.W."/>
            <person name="Turgeon B.G."/>
            <person name="de Wit P.J.G.M."/>
            <person name="Zhong S."/>
            <person name="Goodwin S.B."/>
            <person name="Grigoriev I.V."/>
        </authorList>
    </citation>
    <scope>NUCLEOTIDE SEQUENCE [LARGE SCALE GENOMIC DNA]</scope>
    <source>
        <strain evidence="2 3">CIRAD86</strain>
    </source>
</reference>
<organism evidence="2 3">
    <name type="scientific">Pseudocercospora fijiensis (strain CIRAD86)</name>
    <name type="common">Black leaf streak disease fungus</name>
    <name type="synonym">Mycosphaerella fijiensis</name>
    <dbReference type="NCBI Taxonomy" id="383855"/>
    <lineage>
        <taxon>Eukaryota</taxon>
        <taxon>Fungi</taxon>
        <taxon>Dikarya</taxon>
        <taxon>Ascomycota</taxon>
        <taxon>Pezizomycotina</taxon>
        <taxon>Dothideomycetes</taxon>
        <taxon>Dothideomycetidae</taxon>
        <taxon>Mycosphaerellales</taxon>
        <taxon>Mycosphaerellaceae</taxon>
        <taxon>Pseudocercospora</taxon>
    </lineage>
</organism>
<evidence type="ECO:0000313" key="2">
    <source>
        <dbReference type="EMBL" id="EME86343.1"/>
    </source>
</evidence>
<evidence type="ECO:0000313" key="3">
    <source>
        <dbReference type="Proteomes" id="UP000016932"/>
    </source>
</evidence>
<sequence>MLIKPSRLSIVQRSWSRRRKRPTWTIDAGPGDTQPFAMIRTGANFEAWLALPTVHTHTLLWYNLCVVGRRRFKDGREWIETGENGYFYNRSFLEDDLLLMCLEEGDVEEGVAGKFSDQNTSTFDWITQEVWARTIWRIVQSNRGPGHIFATQAVNHPAAAYGAVIDLLTIAFHSIVFRGGESIWHKLILSGDETQTPPTPSTNTTDTALDGEVALDHRSETEGSSSDSEETSSGSSDDISMLDSDEDFELPQTPEKASKITQPPQTPGAPKKAKTQVSSEEMMQRWLHTSADDQEVDDNIVVAPGRTTEGTLHLVDQEGMPITGYRLASKSSEETGMQIDDGWNETSMALHRPQLRVDTDALEAQGEANEVTLFDFLMAQQRRRRQFRLHPKAVMSSMLINASGYSSSANDVFIKVMADCILANHSNTKDAFANTKLPDVRSTIRYLGTARADNSNLMPVRAIPSFLASGTTLGLFKLSVVLPDNNGVNITYAAGHNYTASLAYTLRDQNSCPDSLDVLKLKRSQLGELRLQ</sequence>
<evidence type="ECO:0000256" key="1">
    <source>
        <dbReference type="SAM" id="MobiDB-lite"/>
    </source>
</evidence>
<dbReference type="EMBL" id="KB446556">
    <property type="protein sequence ID" value="EME86343.1"/>
    <property type="molecule type" value="Genomic_DNA"/>
</dbReference>
<accession>M3BAT9</accession>